<dbReference type="Proteomes" id="UP000238176">
    <property type="component" value="Unassembled WGS sequence"/>
</dbReference>
<sequence length="156" mass="16781">MQHPSEMTPADLRSLRRLRLGLSIGELAAILGTDARDAPAGPDEPALARSVRQRGPLHRKTIEKWESGTQPISAPNAEALARLIRYTDDHVDALAAAHRRGSTIPTYATDGELHAAEPGLWPSLPASWHQAAAWRAAQRLGGGTDYAVPRTDDSAV</sequence>
<dbReference type="InterPro" id="IPR010982">
    <property type="entry name" value="Lambda_DNA-bd_dom_sf"/>
</dbReference>
<protein>
    <submittedName>
        <fullName evidence="2">Uncharacterized protein</fullName>
    </submittedName>
</protein>
<name>A0A2T0UEP8_9ACTN</name>
<accession>A0A2T0UEP8</accession>
<keyword evidence="3" id="KW-1185">Reference proteome</keyword>
<reference evidence="2 3" key="1">
    <citation type="submission" date="2018-03" db="EMBL/GenBank/DDBJ databases">
        <title>Genomic Encyclopedia of Type Strains, Phase III (KMG-III): the genomes of soil and plant-associated and newly described type strains.</title>
        <authorList>
            <person name="Whitman W."/>
        </authorList>
    </citation>
    <scope>NUCLEOTIDE SEQUENCE [LARGE SCALE GENOMIC DNA]</scope>
    <source>
        <strain evidence="2 3">CGMCC 4.7067</strain>
    </source>
</reference>
<proteinExistence type="predicted"/>
<feature type="region of interest" description="Disordered" evidence="1">
    <location>
        <begin position="35"/>
        <end position="55"/>
    </location>
</feature>
<evidence type="ECO:0000313" key="2">
    <source>
        <dbReference type="EMBL" id="PRY56416.1"/>
    </source>
</evidence>
<gene>
    <name evidence="2" type="ORF">B0I28_10965</name>
</gene>
<evidence type="ECO:0000256" key="1">
    <source>
        <dbReference type="SAM" id="MobiDB-lite"/>
    </source>
</evidence>
<evidence type="ECO:0000313" key="3">
    <source>
        <dbReference type="Proteomes" id="UP000238176"/>
    </source>
</evidence>
<dbReference type="AlphaFoldDB" id="A0A2T0UEP8"/>
<comment type="caution">
    <text evidence="2">The sequence shown here is derived from an EMBL/GenBank/DDBJ whole genome shotgun (WGS) entry which is preliminary data.</text>
</comment>
<dbReference type="RefSeq" id="WP_106365846.1">
    <property type="nucleotide sequence ID" value="NZ_PVTJ01000009.1"/>
</dbReference>
<dbReference type="Gene3D" id="1.10.260.40">
    <property type="entry name" value="lambda repressor-like DNA-binding domains"/>
    <property type="match status" value="1"/>
</dbReference>
<dbReference type="GO" id="GO:0003677">
    <property type="term" value="F:DNA binding"/>
    <property type="evidence" value="ECO:0007669"/>
    <property type="project" value="InterPro"/>
</dbReference>
<dbReference type="EMBL" id="PVTJ01000009">
    <property type="protein sequence ID" value="PRY56416.1"/>
    <property type="molecule type" value="Genomic_DNA"/>
</dbReference>
<organism evidence="2 3">
    <name type="scientific">Glycomyces artemisiae</name>
    <dbReference type="NCBI Taxonomy" id="1076443"/>
    <lineage>
        <taxon>Bacteria</taxon>
        <taxon>Bacillati</taxon>
        <taxon>Actinomycetota</taxon>
        <taxon>Actinomycetes</taxon>
        <taxon>Glycomycetales</taxon>
        <taxon>Glycomycetaceae</taxon>
        <taxon>Glycomyces</taxon>
    </lineage>
</organism>